<dbReference type="GO" id="GO:0009966">
    <property type="term" value="P:regulation of signal transduction"/>
    <property type="evidence" value="ECO:0007669"/>
    <property type="project" value="InterPro"/>
</dbReference>
<evidence type="ECO:0000313" key="4">
    <source>
        <dbReference type="EMBL" id="KAF6298858.1"/>
    </source>
</evidence>
<protein>
    <submittedName>
        <fullName evidence="4">Uncharacterized protein</fullName>
    </submittedName>
</protein>
<sequence length="404" mass="43778">MPGGIRGVEEGARPPSGVILSHCSGRSRHSGGIVICSPGSSRSSGVVEVLGSGPNQHSGEVAGHSLGSGTRPGGFNPPFPGTSVSGTSGLGSEEPGVHNSGCNLLSGSTCLHPHKPCEDRTRSILKDCCSTLMCKSPSAEKKKSQHWDEMNIMATYHPADKDYGFLKVDEPSTPYHRLQNRDDENPLPGSSHTVTPEALAQRFATMDNFYPKVLQYSDNRSSGSSDDFPETNFSDFEKRRKAHYNEGTFLKTQKNLHLGNNKNSNGGNVSMDGGSQGVMLDPGPRTVERGSAGGPGRGVKAEIGLMTRNHILEAKDSSTFRNQSPVSATVMFSKEVDLQRKEYYSKGRYLRSCPHPELEEDTEDEERDSSTSLNRVSENSIRTEVHLLDHTGSPLRDPRPSRTP</sequence>
<evidence type="ECO:0000256" key="1">
    <source>
        <dbReference type="ARBA" id="ARBA00005472"/>
    </source>
</evidence>
<organism evidence="4 5">
    <name type="scientific">Rhinolophus ferrumequinum</name>
    <name type="common">Greater horseshoe bat</name>
    <dbReference type="NCBI Taxonomy" id="59479"/>
    <lineage>
        <taxon>Eukaryota</taxon>
        <taxon>Metazoa</taxon>
        <taxon>Chordata</taxon>
        <taxon>Craniata</taxon>
        <taxon>Vertebrata</taxon>
        <taxon>Euteleostomi</taxon>
        <taxon>Mammalia</taxon>
        <taxon>Eutheria</taxon>
        <taxon>Laurasiatheria</taxon>
        <taxon>Chiroptera</taxon>
        <taxon>Yinpterochiroptera</taxon>
        <taxon>Rhinolophoidea</taxon>
        <taxon>Rhinolophidae</taxon>
        <taxon>Rhinolophinae</taxon>
        <taxon>Rhinolophus</taxon>
    </lineage>
</organism>
<dbReference type="GO" id="GO:0004864">
    <property type="term" value="F:protein phosphatase inhibitor activity"/>
    <property type="evidence" value="ECO:0007669"/>
    <property type="project" value="UniProtKB-KW"/>
</dbReference>
<proteinExistence type="inferred from homology"/>
<dbReference type="EMBL" id="JACAGC010000020">
    <property type="protein sequence ID" value="KAF6298858.1"/>
    <property type="molecule type" value="Genomic_DNA"/>
</dbReference>
<evidence type="ECO:0000313" key="5">
    <source>
        <dbReference type="Proteomes" id="UP000585614"/>
    </source>
</evidence>
<evidence type="ECO:0000256" key="3">
    <source>
        <dbReference type="SAM" id="MobiDB-lite"/>
    </source>
</evidence>
<comment type="caution">
    <text evidence="4">The sequence shown here is derived from an EMBL/GenBank/DDBJ whole genome shotgun (WGS) entry which is preliminary data.</text>
</comment>
<dbReference type="Gene3D" id="6.10.250.1050">
    <property type="match status" value="1"/>
</dbReference>
<dbReference type="Proteomes" id="UP000585614">
    <property type="component" value="Unassembled WGS sequence"/>
</dbReference>
<accession>A0A7J7TDV0</accession>
<evidence type="ECO:0000256" key="2">
    <source>
        <dbReference type="ARBA" id="ARBA00023272"/>
    </source>
</evidence>
<keyword evidence="2" id="KW-0650">Protein phosphatase inhibitor</keyword>
<feature type="region of interest" description="Disordered" evidence="3">
    <location>
        <begin position="51"/>
        <end position="95"/>
    </location>
</feature>
<name>A0A7J7TDV0_RHIFE</name>
<dbReference type="PANTHER" id="PTHR12398:SF8">
    <property type="entry name" value="RIKEN CDNA 2810408A11 GENE"/>
    <property type="match status" value="1"/>
</dbReference>
<comment type="similarity">
    <text evidence="1">Belongs to the protein phosphatase inhibitor 2 family.</text>
</comment>
<gene>
    <name evidence="4" type="ORF">mRhiFer1_008911</name>
</gene>
<dbReference type="PANTHER" id="PTHR12398">
    <property type="entry name" value="PROTEIN PHOSPHATASE INHIBITOR"/>
    <property type="match status" value="1"/>
</dbReference>
<feature type="region of interest" description="Disordered" evidence="3">
    <location>
        <begin position="171"/>
        <end position="192"/>
    </location>
</feature>
<feature type="compositionally biased region" description="Low complexity" evidence="3">
    <location>
        <begin position="81"/>
        <end position="92"/>
    </location>
</feature>
<reference evidence="4 5" key="1">
    <citation type="journal article" date="2020" name="Nature">
        <title>Six reference-quality genomes reveal evolution of bat adaptations.</title>
        <authorList>
            <person name="Jebb D."/>
            <person name="Huang Z."/>
            <person name="Pippel M."/>
            <person name="Hughes G.M."/>
            <person name="Lavrichenko K."/>
            <person name="Devanna P."/>
            <person name="Winkler S."/>
            <person name="Jermiin L.S."/>
            <person name="Skirmuntt E.C."/>
            <person name="Katzourakis A."/>
            <person name="Burkitt-Gray L."/>
            <person name="Ray D.A."/>
            <person name="Sullivan K.A.M."/>
            <person name="Roscito J.G."/>
            <person name="Kirilenko B.M."/>
            <person name="Davalos L.M."/>
            <person name="Corthals A.P."/>
            <person name="Power M.L."/>
            <person name="Jones G."/>
            <person name="Ransome R.D."/>
            <person name="Dechmann D.K.N."/>
            <person name="Locatelli A.G."/>
            <person name="Puechmaille S.J."/>
            <person name="Fedrigo O."/>
            <person name="Jarvis E.D."/>
            <person name="Hiller M."/>
            <person name="Vernes S.C."/>
            <person name="Myers E.W."/>
            <person name="Teeling E.C."/>
        </authorList>
    </citation>
    <scope>NUCLEOTIDE SEQUENCE [LARGE SCALE GENOMIC DNA]</scope>
    <source>
        <strain evidence="4">MRhiFer1</strain>
        <tissue evidence="4">Lung</tissue>
    </source>
</reference>
<dbReference type="AlphaFoldDB" id="A0A7J7TDV0"/>
<feature type="region of interest" description="Disordered" evidence="3">
    <location>
        <begin position="354"/>
        <end position="404"/>
    </location>
</feature>
<feature type="compositionally biased region" description="Acidic residues" evidence="3">
    <location>
        <begin position="358"/>
        <end position="367"/>
    </location>
</feature>
<dbReference type="Pfam" id="PF04979">
    <property type="entry name" value="IPP-2"/>
    <property type="match status" value="1"/>
</dbReference>
<dbReference type="InterPro" id="IPR007062">
    <property type="entry name" value="PPI-2"/>
</dbReference>